<dbReference type="EMBL" id="CP108110">
    <property type="protein sequence ID" value="WUQ82605.1"/>
    <property type="molecule type" value="Genomic_DNA"/>
</dbReference>
<evidence type="ECO:0000256" key="1">
    <source>
        <dbReference type="SAM" id="MobiDB-lite"/>
    </source>
</evidence>
<feature type="compositionally biased region" description="Basic and acidic residues" evidence="1">
    <location>
        <begin position="73"/>
        <end position="82"/>
    </location>
</feature>
<dbReference type="EMBL" id="CP108110">
    <property type="protein sequence ID" value="WUQ83648.1"/>
    <property type="molecule type" value="Genomic_DNA"/>
</dbReference>
<evidence type="ECO:0000313" key="2">
    <source>
        <dbReference type="EMBL" id="WUQ82605.1"/>
    </source>
</evidence>
<gene>
    <name evidence="2" type="ORF">OHA16_06175</name>
    <name evidence="3" type="ORF">OHA16_12115</name>
</gene>
<dbReference type="Proteomes" id="UP001432222">
    <property type="component" value="Chromosome"/>
</dbReference>
<keyword evidence="4" id="KW-1185">Reference proteome</keyword>
<protein>
    <submittedName>
        <fullName evidence="2">Uncharacterized protein</fullName>
    </submittedName>
</protein>
<name>A0ABZ1TW67_9ACTN</name>
<feature type="compositionally biased region" description="Low complexity" evidence="1">
    <location>
        <begin position="60"/>
        <end position="69"/>
    </location>
</feature>
<feature type="compositionally biased region" description="Basic residues" evidence="1">
    <location>
        <begin position="83"/>
        <end position="93"/>
    </location>
</feature>
<evidence type="ECO:0000313" key="3">
    <source>
        <dbReference type="EMBL" id="WUQ83648.1"/>
    </source>
</evidence>
<accession>A0ABZ1TW67</accession>
<organism evidence="2 4">
    <name type="scientific">Kitasatospora purpeofusca</name>
    <dbReference type="NCBI Taxonomy" id="67352"/>
    <lineage>
        <taxon>Bacteria</taxon>
        <taxon>Bacillati</taxon>
        <taxon>Actinomycetota</taxon>
        <taxon>Actinomycetes</taxon>
        <taxon>Kitasatosporales</taxon>
        <taxon>Streptomycetaceae</taxon>
        <taxon>Kitasatospora</taxon>
    </lineage>
</organism>
<feature type="region of interest" description="Disordered" evidence="1">
    <location>
        <begin position="55"/>
        <end position="93"/>
    </location>
</feature>
<sequence>MRNHITPAALGLAMLLAGAPWQTGNWGGGLAAALLTALVAHWVSKVPGLVKRAVQGPSGAAAPAAAPAPVNAYDRDRAEVPTRRRNRRNRAGR</sequence>
<evidence type="ECO:0000313" key="4">
    <source>
        <dbReference type="Proteomes" id="UP001432222"/>
    </source>
</evidence>
<dbReference type="RefSeq" id="WP_328953659.1">
    <property type="nucleotide sequence ID" value="NZ_CP108110.1"/>
</dbReference>
<reference evidence="2" key="1">
    <citation type="submission" date="2022-10" db="EMBL/GenBank/DDBJ databases">
        <title>The complete genomes of actinobacterial strains from the NBC collection.</title>
        <authorList>
            <person name="Joergensen T.S."/>
            <person name="Alvarez Arevalo M."/>
            <person name="Sterndorff E.B."/>
            <person name="Faurdal D."/>
            <person name="Vuksanovic O."/>
            <person name="Mourched A.-S."/>
            <person name="Charusanti P."/>
            <person name="Shaw S."/>
            <person name="Blin K."/>
            <person name="Weber T."/>
        </authorList>
    </citation>
    <scope>NUCLEOTIDE SEQUENCE</scope>
    <source>
        <strain evidence="2">NBC_00222</strain>
    </source>
</reference>
<proteinExistence type="predicted"/>